<evidence type="ECO:0000313" key="3">
    <source>
        <dbReference type="Proteomes" id="UP000054549"/>
    </source>
</evidence>
<name>A0A0C2X7E0_AMAMK</name>
<dbReference type="AlphaFoldDB" id="A0A0C2X7E0"/>
<feature type="compositionally biased region" description="Acidic residues" evidence="1">
    <location>
        <begin position="43"/>
        <end position="54"/>
    </location>
</feature>
<keyword evidence="3" id="KW-1185">Reference proteome</keyword>
<proteinExistence type="predicted"/>
<feature type="region of interest" description="Disordered" evidence="1">
    <location>
        <begin position="163"/>
        <end position="188"/>
    </location>
</feature>
<feature type="compositionally biased region" description="Basic and acidic residues" evidence="1">
    <location>
        <begin position="9"/>
        <end position="18"/>
    </location>
</feature>
<gene>
    <name evidence="2" type="ORF">M378DRAFT_11425</name>
</gene>
<sequence length="188" mass="21068">MSSIPTTDTFKRRCDRDTIVYSPPNTSGHPNVISTMSTKAETESETETETETDVSADNEYDSFVNQYLGDRIGPDLVEEIQNQMGLPENQISRCDEDKDEGKVPEHNDVGIQTEGDMKVDSENNRYPKKLVLLEKKAKYASLNIEMTGGTIVKPVFNVLADGRGKRKTSTHREGQTTAKKTKKAKFNF</sequence>
<dbReference type="EMBL" id="KN818248">
    <property type="protein sequence ID" value="KIL64663.1"/>
    <property type="molecule type" value="Genomic_DNA"/>
</dbReference>
<reference evidence="2 3" key="1">
    <citation type="submission" date="2014-04" db="EMBL/GenBank/DDBJ databases">
        <title>Evolutionary Origins and Diversification of the Mycorrhizal Mutualists.</title>
        <authorList>
            <consortium name="DOE Joint Genome Institute"/>
            <consortium name="Mycorrhizal Genomics Consortium"/>
            <person name="Kohler A."/>
            <person name="Kuo A."/>
            <person name="Nagy L.G."/>
            <person name="Floudas D."/>
            <person name="Copeland A."/>
            <person name="Barry K.W."/>
            <person name="Cichocki N."/>
            <person name="Veneault-Fourrey C."/>
            <person name="LaButti K."/>
            <person name="Lindquist E.A."/>
            <person name="Lipzen A."/>
            <person name="Lundell T."/>
            <person name="Morin E."/>
            <person name="Murat C."/>
            <person name="Riley R."/>
            <person name="Ohm R."/>
            <person name="Sun H."/>
            <person name="Tunlid A."/>
            <person name="Henrissat B."/>
            <person name="Grigoriev I.V."/>
            <person name="Hibbett D.S."/>
            <person name="Martin F."/>
        </authorList>
    </citation>
    <scope>NUCLEOTIDE SEQUENCE [LARGE SCALE GENOMIC DNA]</scope>
    <source>
        <strain evidence="2 3">Koide BX008</strain>
    </source>
</reference>
<dbReference type="InParanoid" id="A0A0C2X7E0"/>
<dbReference type="Proteomes" id="UP000054549">
    <property type="component" value="Unassembled WGS sequence"/>
</dbReference>
<protein>
    <submittedName>
        <fullName evidence="2">Uncharacterized protein</fullName>
    </submittedName>
</protein>
<feature type="region of interest" description="Disordered" evidence="1">
    <location>
        <begin position="1"/>
        <end position="54"/>
    </location>
</feature>
<feature type="compositionally biased region" description="Basic residues" evidence="1">
    <location>
        <begin position="179"/>
        <end position="188"/>
    </location>
</feature>
<dbReference type="HOGENOM" id="CLU_1440704_0_0_1"/>
<feature type="compositionally biased region" description="Polar residues" evidence="1">
    <location>
        <begin position="23"/>
        <end position="33"/>
    </location>
</feature>
<evidence type="ECO:0000256" key="1">
    <source>
        <dbReference type="SAM" id="MobiDB-lite"/>
    </source>
</evidence>
<evidence type="ECO:0000313" key="2">
    <source>
        <dbReference type="EMBL" id="KIL64663.1"/>
    </source>
</evidence>
<organism evidence="2 3">
    <name type="scientific">Amanita muscaria (strain Koide BX008)</name>
    <dbReference type="NCBI Taxonomy" id="946122"/>
    <lineage>
        <taxon>Eukaryota</taxon>
        <taxon>Fungi</taxon>
        <taxon>Dikarya</taxon>
        <taxon>Basidiomycota</taxon>
        <taxon>Agaricomycotina</taxon>
        <taxon>Agaricomycetes</taxon>
        <taxon>Agaricomycetidae</taxon>
        <taxon>Agaricales</taxon>
        <taxon>Pluteineae</taxon>
        <taxon>Amanitaceae</taxon>
        <taxon>Amanita</taxon>
    </lineage>
</organism>
<accession>A0A0C2X7E0</accession>